<dbReference type="InterPro" id="IPR050557">
    <property type="entry name" value="RTX_toxin/Mannuronan_C5-epim"/>
</dbReference>
<dbReference type="InterPro" id="IPR018511">
    <property type="entry name" value="Hemolysin-typ_Ca-bd_CS"/>
</dbReference>
<dbReference type="SUPFAM" id="SSF51120">
    <property type="entry name" value="beta-Roll"/>
    <property type="match status" value="4"/>
</dbReference>
<dbReference type="Gene3D" id="2.150.10.10">
    <property type="entry name" value="Serralysin-like metalloprotease, C-terminal"/>
    <property type="match status" value="3"/>
</dbReference>
<dbReference type="PANTHER" id="PTHR38340">
    <property type="entry name" value="S-LAYER PROTEIN"/>
    <property type="match status" value="1"/>
</dbReference>
<dbReference type="InterPro" id="IPR011049">
    <property type="entry name" value="Serralysin-like_metalloprot_C"/>
</dbReference>
<dbReference type="PRINTS" id="PR00313">
    <property type="entry name" value="CABNDNGRPT"/>
</dbReference>
<dbReference type="InterPro" id="IPR001343">
    <property type="entry name" value="Hemolysn_Ca-bd"/>
</dbReference>
<evidence type="ECO:0000256" key="1">
    <source>
        <dbReference type="ARBA" id="ARBA00004613"/>
    </source>
</evidence>
<proteinExistence type="predicted"/>
<reference evidence="4 5" key="1">
    <citation type="journal article" date="2019" name="FEMS Microbiol. Lett.">
        <title>A novel salt-tolerant genotype illuminates the sucrose gene evolution in freshwater bloom-forming cyanobacterium Microcystis aeruginosa.</title>
        <authorList>
            <person name="Tanabe Y."/>
            <person name="Yamaguchi H."/>
            <person name="Sano T."/>
            <person name="Kawachi M."/>
        </authorList>
    </citation>
    <scope>NUCLEOTIDE SEQUENCE [LARGE SCALE GENOMIC DNA]</scope>
    <source>
        <strain evidence="4 5">NIES-4325</strain>
    </source>
</reference>
<sequence>MSAIIISFANSTTGVNFAVGQFATVAQFLNTFTDTPISLPTTATGTYNLTSIGVFAGGNTAWRLFNGTGSDVSSTLSRYGGGFSKTLVLPANTNTFVRSTATAGGTHTLKINPNGPSYTKAANTVPINLGIPTPGQTTIAPLPANVPYFITGSAFNDTLTGGSAADTIIGGLGDDSLNGGLGDDSLIGGDGNDTFNVAAGTDTISDLGNGTDILLVAAGATANATAAAAWTATGSTSNAGTASVTASGFNINVASATGTSGWTLTNSGNATAVTLTGGANADTLIGGTGNDTLNGNGGADSLTGGLGDDSLNGGAGLDTAIFGEADNTVNLGAGGSQDTGEGTDTLSNIENLFGGAGNDNLTGNNSANLLDGGTGNDTLSGDNGNDTLIGGDGNDILNGGQGADTLIGGDGNDTLDGGQGTDSLIGGDGNDSLTGAGQNDTLIGGAGTDTLTGSGNSDSFVFNNPSEGVDTITDFATSGGNADSILVSAAGFAGGLVVGTLLATQFRSGAGVTSANNATQRFIYNTTDGALRFDVDGNGATAAIQIATLSNLASIANTNIVVI</sequence>
<evidence type="ECO:0000313" key="4">
    <source>
        <dbReference type="EMBL" id="GEA25711.1"/>
    </source>
</evidence>
<dbReference type="Proteomes" id="UP000376575">
    <property type="component" value="Unassembled WGS sequence"/>
</dbReference>
<name>A0A5J4F3S1_MICAE</name>
<comment type="subcellular location">
    <subcellularLocation>
        <location evidence="1">Secreted</location>
    </subcellularLocation>
</comment>
<dbReference type="Pfam" id="PF00353">
    <property type="entry name" value="HemolysinCabind"/>
    <property type="match status" value="4"/>
</dbReference>
<evidence type="ECO:0000313" key="5">
    <source>
        <dbReference type="Proteomes" id="UP000376575"/>
    </source>
</evidence>
<gene>
    <name evidence="4" type="primary">cya_1</name>
    <name evidence="4" type="ORF">MiAbW_00248</name>
</gene>
<dbReference type="GO" id="GO:0005509">
    <property type="term" value="F:calcium ion binding"/>
    <property type="evidence" value="ECO:0007669"/>
    <property type="project" value="InterPro"/>
</dbReference>
<comment type="caution">
    <text evidence="4">The sequence shown here is derived from an EMBL/GenBank/DDBJ whole genome shotgun (WGS) entry which is preliminary data.</text>
</comment>
<feature type="compositionally biased region" description="Polar residues" evidence="3">
    <location>
        <begin position="376"/>
        <end position="386"/>
    </location>
</feature>
<dbReference type="PANTHER" id="PTHR38340:SF1">
    <property type="entry name" value="S-LAYER PROTEIN"/>
    <property type="match status" value="1"/>
</dbReference>
<accession>A0A5J4F3S1</accession>
<keyword evidence="2" id="KW-0964">Secreted</keyword>
<dbReference type="AlphaFoldDB" id="A0A5J4F3S1"/>
<evidence type="ECO:0000256" key="2">
    <source>
        <dbReference type="ARBA" id="ARBA00022525"/>
    </source>
</evidence>
<evidence type="ECO:0000256" key="3">
    <source>
        <dbReference type="SAM" id="MobiDB-lite"/>
    </source>
</evidence>
<dbReference type="EMBL" id="BJKP01000002">
    <property type="protein sequence ID" value="GEA25711.1"/>
    <property type="molecule type" value="Genomic_DNA"/>
</dbReference>
<feature type="compositionally biased region" description="Polar residues" evidence="3">
    <location>
        <begin position="431"/>
        <end position="441"/>
    </location>
</feature>
<protein>
    <submittedName>
        <fullName evidence="4">Bifunctional hemolysin/adenylate cyclase</fullName>
    </submittedName>
</protein>
<organism evidence="4 5">
    <name type="scientific">Microcystis aeruginosa NIES-4325</name>
    <dbReference type="NCBI Taxonomy" id="2569534"/>
    <lineage>
        <taxon>Bacteria</taxon>
        <taxon>Bacillati</taxon>
        <taxon>Cyanobacteriota</taxon>
        <taxon>Cyanophyceae</taxon>
        <taxon>Oscillatoriophycideae</taxon>
        <taxon>Chroococcales</taxon>
        <taxon>Microcystaceae</taxon>
        <taxon>Microcystis</taxon>
    </lineage>
</organism>
<feature type="region of interest" description="Disordered" evidence="3">
    <location>
        <begin position="373"/>
        <end position="449"/>
    </location>
</feature>
<dbReference type="GO" id="GO:0005576">
    <property type="term" value="C:extracellular region"/>
    <property type="evidence" value="ECO:0007669"/>
    <property type="project" value="UniProtKB-SubCell"/>
</dbReference>
<dbReference type="PROSITE" id="PS00330">
    <property type="entry name" value="HEMOLYSIN_CALCIUM"/>
    <property type="match status" value="8"/>
</dbReference>